<feature type="binding site" evidence="5">
    <location>
        <begin position="120"/>
        <end position="121"/>
    </location>
    <ligand>
        <name>FMN</name>
        <dbReference type="ChEBI" id="CHEBI:58210"/>
    </ligand>
</feature>
<evidence type="ECO:0000256" key="1">
    <source>
        <dbReference type="ARBA" id="ARBA00007301"/>
    </source>
</evidence>
<dbReference type="EMBL" id="LFZX01000202">
    <property type="protein sequence ID" value="KNC65980.1"/>
    <property type="molecule type" value="Genomic_DNA"/>
</dbReference>
<dbReference type="PIRSF" id="PIRSF000190">
    <property type="entry name" value="Pyd_amn-ph_oxd"/>
    <property type="match status" value="1"/>
</dbReference>
<sequence>MNNPIEQFLSWWQQAKAQPNLKQRSAVCVSTIDEQGFPCGRFVDLKAVSDAGFTFCTHLGSQKGQDLRRNPKVAMTAWWDALGYQVRVKGLAYEISRADALRYWQSRSHDAQLTTLVCQQSQPLVSMQAVTSKLETLGNDFQAQTIPLPEDWGGFVIQPLSIEFLTFKENRLHERELYQHENGAWCKTQLQP</sequence>
<comment type="cofactor">
    <cofactor evidence="5">
        <name>FMN</name>
        <dbReference type="ChEBI" id="CHEBI:58210"/>
    </cofactor>
    <text evidence="5">Binds 1 FMN per subunit.</text>
</comment>
<comment type="caution">
    <text evidence="8">The sequence shown here is derived from an EMBL/GenBank/DDBJ whole genome shotgun (WGS) entry which is preliminary data.</text>
</comment>
<dbReference type="InterPro" id="IPR012349">
    <property type="entry name" value="Split_barrel_FMN-bd"/>
</dbReference>
<evidence type="ECO:0000256" key="5">
    <source>
        <dbReference type="PIRSR" id="PIRSR000190-2"/>
    </source>
</evidence>
<evidence type="ECO:0000256" key="4">
    <source>
        <dbReference type="ARBA" id="ARBA00023002"/>
    </source>
</evidence>
<dbReference type="PATRIC" id="fig|43658.6.peg.2368"/>
<organism evidence="8 9">
    <name type="scientific">Pseudoalteromonas rubra</name>
    <dbReference type="NCBI Taxonomy" id="43658"/>
    <lineage>
        <taxon>Bacteria</taxon>
        <taxon>Pseudomonadati</taxon>
        <taxon>Pseudomonadota</taxon>
        <taxon>Gammaproteobacteria</taxon>
        <taxon>Alteromonadales</taxon>
        <taxon>Pseudoalteromonadaceae</taxon>
        <taxon>Pseudoalteromonas</taxon>
    </lineage>
</organism>
<reference evidence="9" key="1">
    <citation type="submission" date="2015-07" db="EMBL/GenBank/DDBJ databases">
        <title>Draft genome sequence of a Pseudoalteromonas rubra strain, OCN096, isolated from Kaneohe Bay, Oahu, Hawaii.</title>
        <authorList>
            <person name="Beurmann S."/>
            <person name="Ushijima B."/>
            <person name="Belcaid M."/>
            <person name="Callahan S.M."/>
            <person name="Aeby G.S."/>
        </authorList>
    </citation>
    <scope>NUCLEOTIDE SEQUENCE [LARGE SCALE GENOMIC DNA]</scope>
    <source>
        <strain evidence="9">OCN096</strain>
    </source>
</reference>
<dbReference type="InterPro" id="IPR011576">
    <property type="entry name" value="Pyridox_Oxase_N"/>
</dbReference>
<accession>A0A0L0ENM5</accession>
<feature type="domain" description="Pyridoxine 5'-phosphate oxidase dimerisation C-terminal" evidence="7">
    <location>
        <begin position="152"/>
        <end position="192"/>
    </location>
</feature>
<dbReference type="GO" id="GO:0008615">
    <property type="term" value="P:pyridoxine biosynthetic process"/>
    <property type="evidence" value="ECO:0007669"/>
    <property type="project" value="InterPro"/>
</dbReference>
<feature type="binding site" evidence="5">
    <location>
        <position position="175"/>
    </location>
    <ligand>
        <name>FMN</name>
        <dbReference type="ChEBI" id="CHEBI:58210"/>
    </ligand>
</feature>
<dbReference type="Pfam" id="PF10590">
    <property type="entry name" value="PNP_phzG_C"/>
    <property type="match status" value="1"/>
</dbReference>
<dbReference type="GO" id="GO:0004733">
    <property type="term" value="F:pyridoxamine phosphate oxidase activity"/>
    <property type="evidence" value="ECO:0007669"/>
    <property type="project" value="InterPro"/>
</dbReference>
<evidence type="ECO:0000256" key="3">
    <source>
        <dbReference type="ARBA" id="ARBA00022643"/>
    </source>
</evidence>
<dbReference type="PANTHER" id="PTHR10851:SF0">
    <property type="entry name" value="PYRIDOXINE-5'-PHOSPHATE OXIDASE"/>
    <property type="match status" value="1"/>
</dbReference>
<comment type="similarity">
    <text evidence="1">Belongs to the pyridoxamine 5'-phosphate oxidase family.</text>
</comment>
<keyword evidence="2" id="KW-0285">Flavoprotein</keyword>
<evidence type="ECO:0000313" key="9">
    <source>
        <dbReference type="Proteomes" id="UP000036850"/>
    </source>
</evidence>
<evidence type="ECO:0000256" key="2">
    <source>
        <dbReference type="ARBA" id="ARBA00022630"/>
    </source>
</evidence>
<dbReference type="InterPro" id="IPR000659">
    <property type="entry name" value="Pyridox_Oxase"/>
</dbReference>
<feature type="binding site" evidence="5">
    <location>
        <position position="85"/>
    </location>
    <ligand>
        <name>FMN</name>
        <dbReference type="ChEBI" id="CHEBI:58210"/>
    </ligand>
</feature>
<keyword evidence="3 5" id="KW-0288">FMN</keyword>
<feature type="binding site" evidence="5">
    <location>
        <begin position="41"/>
        <end position="46"/>
    </location>
    <ligand>
        <name>FMN</name>
        <dbReference type="ChEBI" id="CHEBI:58210"/>
    </ligand>
</feature>
<dbReference type="Pfam" id="PF01243">
    <property type="entry name" value="PNPOx_N"/>
    <property type="match status" value="1"/>
</dbReference>
<evidence type="ECO:0000259" key="7">
    <source>
        <dbReference type="Pfam" id="PF10590"/>
    </source>
</evidence>
<keyword evidence="4" id="KW-0560">Oxidoreductase</keyword>
<feature type="domain" description="Pyridoxamine 5'-phosphate oxidase N-terminal" evidence="6">
    <location>
        <begin position="16"/>
        <end position="133"/>
    </location>
</feature>
<dbReference type="InterPro" id="IPR019576">
    <property type="entry name" value="Pyridoxamine_oxidase_dimer_C"/>
</dbReference>
<feature type="binding site" evidence="5">
    <location>
        <position position="63"/>
    </location>
    <ligand>
        <name>FMN</name>
        <dbReference type="ChEBI" id="CHEBI:58210"/>
    </ligand>
</feature>
<evidence type="ECO:0000313" key="8">
    <source>
        <dbReference type="EMBL" id="KNC65980.1"/>
    </source>
</evidence>
<dbReference type="NCBIfam" id="NF004231">
    <property type="entry name" value="PRK05679.1"/>
    <property type="match status" value="1"/>
</dbReference>
<dbReference type="Proteomes" id="UP000036850">
    <property type="component" value="Unassembled WGS sequence"/>
</dbReference>
<name>A0A0L0ENM5_9GAMM</name>
<protein>
    <submittedName>
        <fullName evidence="8">Pyridoxamine-phosphate oxidase</fullName>
    </submittedName>
</protein>
<dbReference type="AlphaFoldDB" id="A0A0L0ENM5"/>
<dbReference type="PANTHER" id="PTHR10851">
    <property type="entry name" value="PYRIDOXINE-5-PHOSPHATE OXIDASE"/>
    <property type="match status" value="1"/>
</dbReference>
<gene>
    <name evidence="8" type="ORF">AC626_19740</name>
</gene>
<proteinExistence type="inferred from homology"/>
<evidence type="ECO:0000259" key="6">
    <source>
        <dbReference type="Pfam" id="PF01243"/>
    </source>
</evidence>
<dbReference type="GO" id="GO:0010181">
    <property type="term" value="F:FMN binding"/>
    <property type="evidence" value="ECO:0007669"/>
    <property type="project" value="InterPro"/>
</dbReference>
<dbReference type="OrthoDB" id="9780392at2"/>
<dbReference type="SUPFAM" id="SSF50475">
    <property type="entry name" value="FMN-binding split barrel"/>
    <property type="match status" value="1"/>
</dbReference>
<dbReference type="Gene3D" id="2.30.110.10">
    <property type="entry name" value="Electron Transport, Fmn-binding Protein, Chain A"/>
    <property type="match status" value="1"/>
</dbReference>